<sequence length="330" mass="36171">MADLTPLFSQCVRIVAQELQAEASPPPRRAAPPFLVLDLFASECAGLYGNVTQMTAFVAGVRPLYLQVADGFAALDNGQRRGLSDAEKQALDGDFQLQAQRVYGRLKHLQEYERRRVQVCEHSRRRRGLVLAVFAADAGGPADVYLHTLAAHRMHMLRFLGDAVAAATGAFERMRRLRRERERLLNLLHIQNLDAGDDTAAFMDETRGSAQDPAAPGGAAAGVPPEQLQELVQENRRLLSAKASQFQQVERLQHLMVDIVKLQAELSSHLETQAAQIGSLLDNQAQIGLDLRSGNRSLGRASGRNKRGSDVIVATCLVLGSLLLFVDYVS</sequence>
<gene>
    <name evidence="10" type="ORF">METBIDRAFT_11262</name>
</gene>
<keyword evidence="8" id="KW-0472">Membrane</keyword>
<evidence type="ECO:0000256" key="7">
    <source>
        <dbReference type="ARBA" id="ARBA00023054"/>
    </source>
</evidence>
<feature type="domain" description="T-SNARE coiled-coil homology" evidence="9">
    <location>
        <begin position="239"/>
        <end position="301"/>
    </location>
</feature>
<dbReference type="GO" id="GO:0031201">
    <property type="term" value="C:SNARE complex"/>
    <property type="evidence" value="ECO:0007669"/>
    <property type="project" value="TreeGrafter"/>
</dbReference>
<evidence type="ECO:0000313" key="10">
    <source>
        <dbReference type="EMBL" id="OBA22426.1"/>
    </source>
</evidence>
<comment type="subcellular location">
    <subcellularLocation>
        <location evidence="1">Membrane</location>
        <topology evidence="1">Single-pass type IV membrane protein</topology>
    </subcellularLocation>
</comment>
<keyword evidence="5" id="KW-0653">Protein transport</keyword>
<reference evidence="10 11" key="1">
    <citation type="submission" date="2016-05" db="EMBL/GenBank/DDBJ databases">
        <title>Comparative genomics of biotechnologically important yeasts.</title>
        <authorList>
            <consortium name="DOE Joint Genome Institute"/>
            <person name="Riley R."/>
            <person name="Haridas S."/>
            <person name="Wolfe K.H."/>
            <person name="Lopes M.R."/>
            <person name="Hittinger C.T."/>
            <person name="Goker M."/>
            <person name="Salamov A."/>
            <person name="Wisecaver J."/>
            <person name="Long T.M."/>
            <person name="Aerts A.L."/>
            <person name="Barry K."/>
            <person name="Choi C."/>
            <person name="Clum A."/>
            <person name="Coughlan A.Y."/>
            <person name="Deshpande S."/>
            <person name="Douglass A.P."/>
            <person name="Hanson S.J."/>
            <person name="Klenk H.-P."/>
            <person name="LaButti K."/>
            <person name="Lapidus A."/>
            <person name="Lindquist E."/>
            <person name="Lipzen A."/>
            <person name="Meier-kolthoff J.P."/>
            <person name="Ohm R.A."/>
            <person name="Otillar R.P."/>
            <person name="Pangilinan J."/>
            <person name="Peng Y."/>
            <person name="Rokas A."/>
            <person name="Rosa C.A."/>
            <person name="Scheuner C."/>
            <person name="Sibirny A.A."/>
            <person name="Slot J.C."/>
            <person name="Stielow J.B."/>
            <person name="Sun H."/>
            <person name="Kurtzman C.P."/>
            <person name="Blackwell M."/>
            <person name="Grigoriev I.V."/>
            <person name="Jeffries T.W."/>
        </authorList>
    </citation>
    <scope>NUCLEOTIDE SEQUENCE [LARGE SCALE GENOMIC DNA]</scope>
    <source>
        <strain evidence="10 11">NRRL YB-4993</strain>
    </source>
</reference>
<evidence type="ECO:0000313" key="11">
    <source>
        <dbReference type="Proteomes" id="UP000092555"/>
    </source>
</evidence>
<dbReference type="Proteomes" id="UP000092555">
    <property type="component" value="Unassembled WGS sequence"/>
</dbReference>
<dbReference type="PROSITE" id="PS50192">
    <property type="entry name" value="T_SNARE"/>
    <property type="match status" value="1"/>
</dbReference>
<dbReference type="RefSeq" id="XP_018712922.1">
    <property type="nucleotide sequence ID" value="XM_018853946.1"/>
</dbReference>
<dbReference type="AlphaFoldDB" id="A0A1A0HEK4"/>
<protein>
    <recommendedName>
        <fullName evidence="9">t-SNARE coiled-coil homology domain-containing protein</fullName>
    </recommendedName>
</protein>
<evidence type="ECO:0000259" key="9">
    <source>
        <dbReference type="PROSITE" id="PS50192"/>
    </source>
</evidence>
<dbReference type="GO" id="GO:0015031">
    <property type="term" value="P:protein transport"/>
    <property type="evidence" value="ECO:0007669"/>
    <property type="project" value="UniProtKB-KW"/>
</dbReference>
<evidence type="ECO:0000256" key="8">
    <source>
        <dbReference type="ARBA" id="ARBA00023136"/>
    </source>
</evidence>
<keyword evidence="3" id="KW-0813">Transport</keyword>
<dbReference type="GeneID" id="30026922"/>
<name>A0A1A0HEK4_9ASCO</name>
<comment type="caution">
    <text evidence="10">The sequence shown here is derived from an EMBL/GenBank/DDBJ whole genome shotgun (WGS) entry which is preliminary data.</text>
</comment>
<proteinExistence type="inferred from homology"/>
<dbReference type="EMBL" id="LXTC01000002">
    <property type="protein sequence ID" value="OBA22426.1"/>
    <property type="molecule type" value="Genomic_DNA"/>
</dbReference>
<dbReference type="PANTHER" id="PTHR15959">
    <property type="entry name" value="SYNTAXIN-18"/>
    <property type="match status" value="1"/>
</dbReference>
<evidence type="ECO:0000256" key="1">
    <source>
        <dbReference type="ARBA" id="ARBA00004211"/>
    </source>
</evidence>
<keyword evidence="6" id="KW-1133">Transmembrane helix</keyword>
<keyword evidence="7" id="KW-0175">Coiled coil</keyword>
<dbReference type="GO" id="GO:0006890">
    <property type="term" value="P:retrograde vesicle-mediated transport, Golgi to endoplasmic reticulum"/>
    <property type="evidence" value="ECO:0007669"/>
    <property type="project" value="TreeGrafter"/>
</dbReference>
<keyword evidence="4" id="KW-0812">Transmembrane</keyword>
<dbReference type="OrthoDB" id="342981at2759"/>
<evidence type="ECO:0000256" key="4">
    <source>
        <dbReference type="ARBA" id="ARBA00022692"/>
    </source>
</evidence>
<evidence type="ECO:0000256" key="5">
    <source>
        <dbReference type="ARBA" id="ARBA00022927"/>
    </source>
</evidence>
<dbReference type="STRING" id="869754.A0A1A0HEK4"/>
<comment type="similarity">
    <text evidence="2">Belongs to the syntaxin family.</text>
</comment>
<organism evidence="10 11">
    <name type="scientific">Metschnikowia bicuspidata var. bicuspidata NRRL YB-4993</name>
    <dbReference type="NCBI Taxonomy" id="869754"/>
    <lineage>
        <taxon>Eukaryota</taxon>
        <taxon>Fungi</taxon>
        <taxon>Dikarya</taxon>
        <taxon>Ascomycota</taxon>
        <taxon>Saccharomycotina</taxon>
        <taxon>Pichiomycetes</taxon>
        <taxon>Metschnikowiaceae</taxon>
        <taxon>Metschnikowia</taxon>
    </lineage>
</organism>
<dbReference type="InterPro" id="IPR000727">
    <property type="entry name" value="T_SNARE_dom"/>
</dbReference>
<dbReference type="PANTHER" id="PTHR15959:SF0">
    <property type="entry name" value="SYNTAXIN-18"/>
    <property type="match status" value="1"/>
</dbReference>
<evidence type="ECO:0000256" key="6">
    <source>
        <dbReference type="ARBA" id="ARBA00022989"/>
    </source>
</evidence>
<dbReference type="GO" id="GO:0005783">
    <property type="term" value="C:endoplasmic reticulum"/>
    <property type="evidence" value="ECO:0007669"/>
    <property type="project" value="TreeGrafter"/>
</dbReference>
<evidence type="ECO:0000256" key="2">
    <source>
        <dbReference type="ARBA" id="ARBA00009063"/>
    </source>
</evidence>
<keyword evidence="11" id="KW-1185">Reference proteome</keyword>
<evidence type="ECO:0000256" key="3">
    <source>
        <dbReference type="ARBA" id="ARBA00022448"/>
    </source>
</evidence>
<accession>A0A1A0HEK4</accession>